<accession>A0A1N6E3Q7</accession>
<keyword evidence="3" id="KW-1185">Reference proteome</keyword>
<dbReference type="OrthoDB" id="8548224at2"/>
<organism evidence="2 3">
    <name type="scientific">Vannielia litorea</name>
    <dbReference type="NCBI Taxonomy" id="1217970"/>
    <lineage>
        <taxon>Bacteria</taxon>
        <taxon>Pseudomonadati</taxon>
        <taxon>Pseudomonadota</taxon>
        <taxon>Alphaproteobacteria</taxon>
        <taxon>Rhodobacterales</taxon>
        <taxon>Paracoccaceae</taxon>
        <taxon>Vannielia</taxon>
    </lineage>
</organism>
<dbReference type="RefSeq" id="WP_074254501.1">
    <property type="nucleotide sequence ID" value="NZ_FSRL01000001.1"/>
</dbReference>
<proteinExistence type="predicted"/>
<protein>
    <recommendedName>
        <fullName evidence="4">Bacterial mobilisation domain-containing protein</fullName>
    </recommendedName>
</protein>
<evidence type="ECO:0000256" key="1">
    <source>
        <dbReference type="SAM" id="MobiDB-lite"/>
    </source>
</evidence>
<evidence type="ECO:0000313" key="2">
    <source>
        <dbReference type="EMBL" id="SIN77658.1"/>
    </source>
</evidence>
<sequence length="141" mass="15454">MSISERDFNAVAAAKPKKKKREAPFSLRFSFEQMALLQSAANGVPLGAYIKAKLFDEPLEKVRRRNTNPVKDHEALGRVLGELGKSRLSQNLNQLARATNTGALPVSPELEAELRQACEDVKALREELLRALGSLSDGGEP</sequence>
<evidence type="ECO:0008006" key="4">
    <source>
        <dbReference type="Google" id="ProtNLM"/>
    </source>
</evidence>
<dbReference type="EMBL" id="FSRL01000001">
    <property type="protein sequence ID" value="SIN77658.1"/>
    <property type="molecule type" value="Genomic_DNA"/>
</dbReference>
<dbReference type="AlphaFoldDB" id="A0A1N6E3Q7"/>
<gene>
    <name evidence="2" type="ORF">SAMN05444002_0302</name>
</gene>
<name>A0A1N6E3Q7_9RHOB</name>
<dbReference type="STRING" id="1217970.SAMN05444002_0302"/>
<evidence type="ECO:0000313" key="3">
    <source>
        <dbReference type="Proteomes" id="UP000184932"/>
    </source>
</evidence>
<reference evidence="3" key="1">
    <citation type="submission" date="2016-11" db="EMBL/GenBank/DDBJ databases">
        <authorList>
            <person name="Varghese N."/>
            <person name="Submissions S."/>
        </authorList>
    </citation>
    <scope>NUCLEOTIDE SEQUENCE [LARGE SCALE GENOMIC DNA]</scope>
    <source>
        <strain evidence="3">DSM 29440</strain>
    </source>
</reference>
<dbReference type="Proteomes" id="UP000184932">
    <property type="component" value="Unassembled WGS sequence"/>
</dbReference>
<feature type="region of interest" description="Disordered" evidence="1">
    <location>
        <begin position="1"/>
        <end position="22"/>
    </location>
</feature>